<dbReference type="RefSeq" id="XP_031920342.1">
    <property type="nucleotide sequence ID" value="XM_032071366.1"/>
</dbReference>
<keyword evidence="2" id="KW-1185">Reference proteome</keyword>
<dbReference type="Proteomes" id="UP000326268">
    <property type="component" value="Unassembled WGS sequence"/>
</dbReference>
<dbReference type="GeneID" id="43655812"/>
<name>A0A5N6ZI00_9EURO</name>
<dbReference type="OrthoDB" id="5418029at2759"/>
<evidence type="ECO:0000313" key="1">
    <source>
        <dbReference type="EMBL" id="KAE8357261.1"/>
    </source>
</evidence>
<organism evidence="1 2">
    <name type="scientific">Aspergillus caelatus</name>
    <dbReference type="NCBI Taxonomy" id="61420"/>
    <lineage>
        <taxon>Eukaryota</taxon>
        <taxon>Fungi</taxon>
        <taxon>Dikarya</taxon>
        <taxon>Ascomycota</taxon>
        <taxon>Pezizomycotina</taxon>
        <taxon>Eurotiomycetes</taxon>
        <taxon>Eurotiomycetidae</taxon>
        <taxon>Eurotiales</taxon>
        <taxon>Aspergillaceae</taxon>
        <taxon>Aspergillus</taxon>
        <taxon>Aspergillus subgen. Circumdati</taxon>
    </lineage>
</organism>
<reference evidence="1 2" key="1">
    <citation type="submission" date="2019-04" db="EMBL/GenBank/DDBJ databases">
        <title>Friends and foes A comparative genomics studyof 23 Aspergillus species from section Flavi.</title>
        <authorList>
            <consortium name="DOE Joint Genome Institute"/>
            <person name="Kjaerbolling I."/>
            <person name="Vesth T."/>
            <person name="Frisvad J.C."/>
            <person name="Nybo J.L."/>
            <person name="Theobald S."/>
            <person name="Kildgaard S."/>
            <person name="Isbrandt T."/>
            <person name="Kuo A."/>
            <person name="Sato A."/>
            <person name="Lyhne E.K."/>
            <person name="Kogle M.E."/>
            <person name="Wiebenga A."/>
            <person name="Kun R.S."/>
            <person name="Lubbers R.J."/>
            <person name="Makela M.R."/>
            <person name="Barry K."/>
            <person name="Chovatia M."/>
            <person name="Clum A."/>
            <person name="Daum C."/>
            <person name="Haridas S."/>
            <person name="He G."/>
            <person name="LaButti K."/>
            <person name="Lipzen A."/>
            <person name="Mondo S."/>
            <person name="Riley R."/>
            <person name="Salamov A."/>
            <person name="Simmons B.A."/>
            <person name="Magnuson J.K."/>
            <person name="Henrissat B."/>
            <person name="Mortensen U.H."/>
            <person name="Larsen T.O."/>
            <person name="Devries R.P."/>
            <person name="Grigoriev I.V."/>
            <person name="Machida M."/>
            <person name="Baker S.E."/>
            <person name="Andersen M.R."/>
        </authorList>
    </citation>
    <scope>NUCLEOTIDE SEQUENCE [LARGE SCALE GENOMIC DNA]</scope>
    <source>
        <strain evidence="1 2">CBS 763.97</strain>
    </source>
</reference>
<evidence type="ECO:0000313" key="2">
    <source>
        <dbReference type="Proteomes" id="UP000326268"/>
    </source>
</evidence>
<accession>A0A5N6ZI00</accession>
<dbReference type="AlphaFoldDB" id="A0A5N6ZI00"/>
<proteinExistence type="predicted"/>
<gene>
    <name evidence="1" type="ORF">BDV27DRAFT_151467</name>
</gene>
<sequence length="119" mass="13769">MAIFYRTPYRHLQTRERGPLSKIPPGSDVFEAFSKARADKDLTDEEAFLELLATYDIPLSTLAKISTQKLEVSFSNVTFQQIAPYVWLDPSRAGLDILRLDIYRSRIPTDMFRDIYCCQ</sequence>
<dbReference type="EMBL" id="ML738068">
    <property type="protein sequence ID" value="KAE8357261.1"/>
    <property type="molecule type" value="Genomic_DNA"/>
</dbReference>
<protein>
    <submittedName>
        <fullName evidence="1">Uncharacterized protein</fullName>
    </submittedName>
</protein>